<dbReference type="InterPro" id="IPR045220">
    <property type="entry name" value="FRHB/FDHB/HCAR-like"/>
</dbReference>
<organism evidence="4">
    <name type="scientific">marine sediment metagenome</name>
    <dbReference type="NCBI Taxonomy" id="412755"/>
    <lineage>
        <taxon>unclassified sequences</taxon>
        <taxon>metagenomes</taxon>
        <taxon>ecological metagenomes</taxon>
    </lineage>
</organism>
<comment type="caution">
    <text evidence="4">The sequence shown here is derived from an EMBL/GenBank/DDBJ whole genome shotgun (WGS) entry which is preliminary data.</text>
</comment>
<dbReference type="PANTHER" id="PTHR31332">
    <property type="entry name" value="7-HYDROXYMETHYL CHLOROPHYLL A REDUCTASE, CHLOROPLASTIC"/>
    <property type="match status" value="1"/>
</dbReference>
<accession>X1MR57</accession>
<evidence type="ECO:0000256" key="2">
    <source>
        <dbReference type="ARBA" id="ARBA00023014"/>
    </source>
</evidence>
<dbReference type="AlphaFoldDB" id="X1MR57"/>
<dbReference type="GO" id="GO:0052592">
    <property type="term" value="F:oxidoreductase activity, acting on CH or CH2 groups, with an iron-sulfur protein as acceptor"/>
    <property type="evidence" value="ECO:0007669"/>
    <property type="project" value="TreeGrafter"/>
</dbReference>
<dbReference type="GO" id="GO:0051536">
    <property type="term" value="F:iron-sulfur cluster binding"/>
    <property type="evidence" value="ECO:0007669"/>
    <property type="project" value="UniProtKB-KW"/>
</dbReference>
<gene>
    <name evidence="4" type="ORF">S06H3_45505</name>
</gene>
<reference evidence="4" key="1">
    <citation type="journal article" date="2014" name="Front. Microbiol.">
        <title>High frequency of phylogenetically diverse reductive dehalogenase-homologous genes in deep subseafloor sedimentary metagenomes.</title>
        <authorList>
            <person name="Kawai M."/>
            <person name="Futagami T."/>
            <person name="Toyoda A."/>
            <person name="Takaki Y."/>
            <person name="Nishi S."/>
            <person name="Hori S."/>
            <person name="Arai W."/>
            <person name="Tsubouchi T."/>
            <person name="Morono Y."/>
            <person name="Uchiyama I."/>
            <person name="Ito T."/>
            <person name="Fujiyama A."/>
            <person name="Inagaki F."/>
            <person name="Takami H."/>
        </authorList>
    </citation>
    <scope>NUCLEOTIDE SEQUENCE</scope>
    <source>
        <strain evidence="4">Expedition CK06-06</strain>
    </source>
</reference>
<keyword evidence="2" id="KW-0411">Iron-sulfur</keyword>
<dbReference type="InterPro" id="IPR007516">
    <property type="entry name" value="Co_F420_Hydgase/DH_bsu_N"/>
</dbReference>
<feature type="domain" description="Coenzyme F420 hydrogenase/dehydrogenase beta subunit N-terminal" evidence="3">
    <location>
        <begin position="5"/>
        <end position="79"/>
    </location>
</feature>
<name>X1MR57_9ZZZZ</name>
<evidence type="ECO:0000313" key="4">
    <source>
        <dbReference type="EMBL" id="GAI33808.1"/>
    </source>
</evidence>
<evidence type="ECO:0000256" key="1">
    <source>
        <dbReference type="ARBA" id="ARBA00023004"/>
    </source>
</evidence>
<dbReference type="Pfam" id="PF04422">
    <property type="entry name" value="FrhB_FdhB_N"/>
    <property type="match status" value="1"/>
</dbReference>
<sequence length="113" mass="12103">MKGDMYIARSSDKEIVEKAECGGAVTSLLKFALESGSVNSVLTVKARDGDRYDGVPVLITDPKELIETAGTLHCTSPNIARFIKEYLDGASSMKIAVAVKPCDAKAIIELAKR</sequence>
<feature type="non-terminal residue" evidence="4">
    <location>
        <position position="113"/>
    </location>
</feature>
<keyword evidence="1" id="KW-0408">Iron</keyword>
<keyword evidence="2" id="KW-0479">Metal-binding</keyword>
<dbReference type="EMBL" id="BARV01028423">
    <property type="protein sequence ID" value="GAI33808.1"/>
    <property type="molecule type" value="Genomic_DNA"/>
</dbReference>
<proteinExistence type="predicted"/>
<evidence type="ECO:0000259" key="3">
    <source>
        <dbReference type="Pfam" id="PF04422"/>
    </source>
</evidence>
<protein>
    <recommendedName>
        <fullName evidence="3">Coenzyme F420 hydrogenase/dehydrogenase beta subunit N-terminal domain-containing protein</fullName>
    </recommendedName>
</protein>
<dbReference type="PANTHER" id="PTHR31332:SF6">
    <property type="entry name" value="FORMATE DEHYDROGENASE SUBUNIT BETA"/>
    <property type="match status" value="1"/>
</dbReference>